<name>A0ABT4VJF6_9HYPH</name>
<feature type="domain" description="Plastocyanin-like" evidence="3">
    <location>
        <begin position="394"/>
        <end position="504"/>
    </location>
</feature>
<dbReference type="RefSeq" id="WP_271088396.1">
    <property type="nucleotide sequence ID" value="NZ_JAPJZH010000003.1"/>
</dbReference>
<evidence type="ECO:0000259" key="4">
    <source>
        <dbReference type="Pfam" id="PF07732"/>
    </source>
</evidence>
<dbReference type="PANTHER" id="PTHR48267">
    <property type="entry name" value="CUPREDOXIN SUPERFAMILY PROTEIN"/>
    <property type="match status" value="1"/>
</dbReference>
<dbReference type="InterPro" id="IPR045087">
    <property type="entry name" value="Cu-oxidase_fam"/>
</dbReference>
<dbReference type="Pfam" id="PF07732">
    <property type="entry name" value="Cu-oxidase_3"/>
    <property type="match status" value="1"/>
</dbReference>
<dbReference type="InterPro" id="IPR011707">
    <property type="entry name" value="Cu-oxidase-like_N"/>
</dbReference>
<accession>A0ABT4VJF6</accession>
<evidence type="ECO:0000259" key="3">
    <source>
        <dbReference type="Pfam" id="PF07731"/>
    </source>
</evidence>
<evidence type="ECO:0000256" key="2">
    <source>
        <dbReference type="ARBA" id="ARBA00023002"/>
    </source>
</evidence>
<dbReference type="Gene3D" id="2.60.40.420">
    <property type="entry name" value="Cupredoxins - blue copper proteins"/>
    <property type="match status" value="3"/>
</dbReference>
<dbReference type="InterPro" id="IPR002355">
    <property type="entry name" value="Cu_oxidase_Cu_BS"/>
</dbReference>
<dbReference type="CDD" id="cd04232">
    <property type="entry name" value="CuRO_1_CueO_FtsP"/>
    <property type="match status" value="1"/>
</dbReference>
<dbReference type="PROSITE" id="PS51257">
    <property type="entry name" value="PROKAR_LIPOPROTEIN"/>
    <property type="match status" value="1"/>
</dbReference>
<keyword evidence="2" id="KW-0560">Oxidoreductase</keyword>
<organism evidence="5 6">
    <name type="scientific">Hoeflea poritis</name>
    <dbReference type="NCBI Taxonomy" id="2993659"/>
    <lineage>
        <taxon>Bacteria</taxon>
        <taxon>Pseudomonadati</taxon>
        <taxon>Pseudomonadota</taxon>
        <taxon>Alphaproteobacteria</taxon>
        <taxon>Hyphomicrobiales</taxon>
        <taxon>Rhizobiaceae</taxon>
        <taxon>Hoeflea</taxon>
    </lineage>
</organism>
<evidence type="ECO:0000313" key="6">
    <source>
        <dbReference type="Proteomes" id="UP001148313"/>
    </source>
</evidence>
<evidence type="ECO:0000313" key="5">
    <source>
        <dbReference type="EMBL" id="MDA4844849.1"/>
    </source>
</evidence>
<dbReference type="PANTHER" id="PTHR48267:SF1">
    <property type="entry name" value="BILIRUBIN OXIDASE"/>
    <property type="match status" value="1"/>
</dbReference>
<feature type="domain" description="Plastocyanin-like" evidence="4">
    <location>
        <begin position="64"/>
        <end position="178"/>
    </location>
</feature>
<keyword evidence="6" id="KW-1185">Reference proteome</keyword>
<dbReference type="PROSITE" id="PS00080">
    <property type="entry name" value="MULTICOPPER_OXIDASE2"/>
    <property type="match status" value="1"/>
</dbReference>
<sequence length="505" mass="55859">MFFFWFRLEEKMSIKLTRRQFAAGSVALLSCGSFNRAWGKTANTKLPIPPLLDGTAAEPIDLQIRAGQWSFMPGIKTPTLGFSQDYLGPTIRTRQNSELNLNYENTLDEGVAIHGHGLHVPGAVDGGPQLEIAPGGRWQPTLPIVQPAATCWYHSHTHGRTSHQVYHGLAGMIIIDDDLSRATDLPSRYGVDDLPVIVQDRTFDERGRLVYSLSDAGEDGWYGETVVVNGAMSPVAHVPAGKVRLRLLNGANARFYIVAFADNRSFHKIAGDGGFLEAPVQMTSMEMAPGERCEIIVDLEDGAPAELLTLFEDEFEGEGPVGDLLKLLSRNRRPAPSLILRVDTSLPANTAPLPEKLAAIARPLQSEIVRTRDFVLDMDDGGSGTHDSTGSHAMMDMTINGAAMDMNVINERVKRGVWERWRIRSNQGEHPFHVHGCSFLIEKIAGEAPPPDQQGWKDTVVLDDDGWSEIVVQFNHLATDQYPYMYHCHILEHEDRGMMGQFTVS</sequence>
<reference evidence="5" key="1">
    <citation type="submission" date="2022-11" db="EMBL/GenBank/DDBJ databases">
        <title>Hoeflea poritis sp. nov., isolated from scleractinian coral Porites lutea.</title>
        <authorList>
            <person name="Zhang G."/>
            <person name="Wei Q."/>
            <person name="Cai L."/>
        </authorList>
    </citation>
    <scope>NUCLEOTIDE SEQUENCE</scope>
    <source>
        <strain evidence="5">E7-10</strain>
    </source>
</reference>
<dbReference type="EMBL" id="JAPJZH010000003">
    <property type="protein sequence ID" value="MDA4844849.1"/>
    <property type="molecule type" value="Genomic_DNA"/>
</dbReference>
<dbReference type="Pfam" id="PF07731">
    <property type="entry name" value="Cu-oxidase_2"/>
    <property type="match status" value="1"/>
</dbReference>
<gene>
    <name evidence="5" type="ORF">OOZ53_05780</name>
</gene>
<dbReference type="InterPro" id="IPR008972">
    <property type="entry name" value="Cupredoxin"/>
</dbReference>
<dbReference type="CDD" id="cd13890">
    <property type="entry name" value="CuRO_3_CueO_FtsP"/>
    <property type="match status" value="1"/>
</dbReference>
<comment type="caution">
    <text evidence="5">The sequence shown here is derived from an EMBL/GenBank/DDBJ whole genome shotgun (WGS) entry which is preliminary data.</text>
</comment>
<dbReference type="SUPFAM" id="SSF49503">
    <property type="entry name" value="Cupredoxins"/>
    <property type="match status" value="3"/>
</dbReference>
<evidence type="ECO:0000256" key="1">
    <source>
        <dbReference type="ARBA" id="ARBA00022723"/>
    </source>
</evidence>
<keyword evidence="1" id="KW-0479">Metal-binding</keyword>
<dbReference type="CDD" id="cd13867">
    <property type="entry name" value="CuRO_2_CueO_FtsP"/>
    <property type="match status" value="1"/>
</dbReference>
<proteinExistence type="predicted"/>
<dbReference type="InterPro" id="IPR011706">
    <property type="entry name" value="Cu-oxidase_C"/>
</dbReference>
<dbReference type="Proteomes" id="UP001148313">
    <property type="component" value="Unassembled WGS sequence"/>
</dbReference>
<protein>
    <submittedName>
        <fullName evidence="5">Multicopper oxidase domain-containing protein</fullName>
    </submittedName>
</protein>